<organism evidence="1 2">
    <name type="scientific">Streptomyces violascens</name>
    <dbReference type="NCBI Taxonomy" id="67381"/>
    <lineage>
        <taxon>Bacteria</taxon>
        <taxon>Bacillati</taxon>
        <taxon>Actinomycetota</taxon>
        <taxon>Actinomycetes</taxon>
        <taxon>Kitasatosporales</taxon>
        <taxon>Streptomycetaceae</taxon>
        <taxon>Streptomyces</taxon>
    </lineage>
</organism>
<name>A0ABQ3QUW5_9ACTN</name>
<reference evidence="1" key="1">
    <citation type="submission" date="2024-05" db="EMBL/GenBank/DDBJ databases">
        <title>Whole genome shotgun sequence of Streptomyces violascens NBRC 12920.</title>
        <authorList>
            <person name="Komaki H."/>
            <person name="Tamura T."/>
        </authorList>
    </citation>
    <scope>NUCLEOTIDE SEQUENCE</scope>
    <source>
        <strain evidence="1">NBRC 12920</strain>
    </source>
</reference>
<dbReference type="Proteomes" id="UP001050808">
    <property type="component" value="Unassembled WGS sequence"/>
</dbReference>
<keyword evidence="2" id="KW-1185">Reference proteome</keyword>
<protein>
    <recommendedName>
        <fullName evidence="3">Isochorismatase-like domain-containing protein</fullName>
    </recommendedName>
</protein>
<comment type="caution">
    <text evidence="1">The sequence shown here is derived from an EMBL/GenBank/DDBJ whole genome shotgun (WGS) entry which is preliminary data.</text>
</comment>
<accession>A0ABQ3QUW5</accession>
<evidence type="ECO:0000313" key="1">
    <source>
        <dbReference type="EMBL" id="GHI41050.1"/>
    </source>
</evidence>
<dbReference type="InterPro" id="IPR036380">
    <property type="entry name" value="Isochorismatase-like_sf"/>
</dbReference>
<evidence type="ECO:0000313" key="2">
    <source>
        <dbReference type="Proteomes" id="UP001050808"/>
    </source>
</evidence>
<dbReference type="SUPFAM" id="SSF52499">
    <property type="entry name" value="Isochorismatase-like hydrolases"/>
    <property type="match status" value="1"/>
</dbReference>
<sequence length="69" mass="7109">MTHMCVNYTSQGAFNLGYRPTVVAETTATRALAAPDGTVLPAAALQAAALTSITDLFGIVVATVDELPE</sequence>
<gene>
    <name evidence="1" type="ORF">Sviol_54580</name>
</gene>
<dbReference type="EMBL" id="BNDY01000017">
    <property type="protein sequence ID" value="GHI41050.1"/>
    <property type="molecule type" value="Genomic_DNA"/>
</dbReference>
<proteinExistence type="predicted"/>
<dbReference type="Gene3D" id="3.40.50.850">
    <property type="entry name" value="Isochorismatase-like"/>
    <property type="match status" value="1"/>
</dbReference>
<evidence type="ECO:0008006" key="3">
    <source>
        <dbReference type="Google" id="ProtNLM"/>
    </source>
</evidence>